<keyword evidence="5" id="KW-1185">Reference proteome</keyword>
<keyword evidence="2" id="KW-0238">DNA-binding</keyword>
<dbReference type="EMBL" id="JBICBT010000468">
    <property type="protein sequence ID" value="KAL3112528.1"/>
    <property type="molecule type" value="Genomic_DNA"/>
</dbReference>
<evidence type="ECO:0000256" key="1">
    <source>
        <dbReference type="ARBA" id="ARBA00005560"/>
    </source>
</evidence>
<comment type="caution">
    <text evidence="4">The sequence shown here is derived from an EMBL/GenBank/DDBJ whole genome shotgun (WGS) entry which is preliminary data.</text>
</comment>
<gene>
    <name evidence="4" type="ORF">niasHT_018734</name>
</gene>
<evidence type="ECO:0000256" key="3">
    <source>
        <dbReference type="ARBA" id="ARBA00023163"/>
    </source>
</evidence>
<dbReference type="Proteomes" id="UP001620626">
    <property type="component" value="Unassembled WGS sequence"/>
</dbReference>
<evidence type="ECO:0000313" key="4">
    <source>
        <dbReference type="EMBL" id="KAL3112528.1"/>
    </source>
</evidence>
<organism evidence="4 5">
    <name type="scientific">Heterodera trifolii</name>
    <dbReference type="NCBI Taxonomy" id="157864"/>
    <lineage>
        <taxon>Eukaryota</taxon>
        <taxon>Metazoa</taxon>
        <taxon>Ecdysozoa</taxon>
        <taxon>Nematoda</taxon>
        <taxon>Chromadorea</taxon>
        <taxon>Rhabditida</taxon>
        <taxon>Tylenchina</taxon>
        <taxon>Tylenchomorpha</taxon>
        <taxon>Tylenchoidea</taxon>
        <taxon>Heteroderidae</taxon>
        <taxon>Heteroderinae</taxon>
        <taxon>Heterodera</taxon>
    </lineage>
</organism>
<dbReference type="GO" id="GO:0003677">
    <property type="term" value="F:DNA binding"/>
    <property type="evidence" value="ECO:0007669"/>
    <property type="project" value="UniProtKB-KW"/>
</dbReference>
<dbReference type="InterPro" id="IPR000814">
    <property type="entry name" value="TBP"/>
</dbReference>
<dbReference type="PANTHER" id="PTHR10126">
    <property type="entry name" value="TATA-BOX BINDING PROTEIN"/>
    <property type="match status" value="1"/>
</dbReference>
<proteinExistence type="inferred from homology"/>
<dbReference type="AlphaFoldDB" id="A0ABD2LBM2"/>
<protein>
    <submittedName>
        <fullName evidence="4">Uncharacterized protein</fullName>
    </submittedName>
</protein>
<dbReference type="Gene3D" id="3.30.310.10">
    <property type="entry name" value="TATA-Binding Protein"/>
    <property type="match status" value="1"/>
</dbReference>
<reference evidence="4 5" key="1">
    <citation type="submission" date="2024-10" db="EMBL/GenBank/DDBJ databases">
        <authorList>
            <person name="Kim D."/>
        </authorList>
    </citation>
    <scope>NUCLEOTIDE SEQUENCE [LARGE SCALE GENOMIC DNA]</scope>
    <source>
        <strain evidence="4">BH-2024</strain>
    </source>
</reference>
<evidence type="ECO:0000256" key="2">
    <source>
        <dbReference type="ARBA" id="ARBA00023125"/>
    </source>
</evidence>
<sequence>MDLILATDWINNAYPEMEQDKEPPKDWISLIDEEEKQAVEEEPKKSNAKNCSCERRRPISLVDHLCKKFECSASELNVIFKNLEKRRAIVEHLRSAHLRTAHLRPSIRNFPVRCNDLSILDAHSAPAYRGYLGITVRIHYYIKHGIRLRHPNLPCVVEFGEYNPHRFHAIIMRIRTLTKTVAALIFQSSRIVLTGVPHPDKAQNIAQKVLRRIQHTQINKKLTIQQLRVVNVVGVKTFPQRICVERLV</sequence>
<dbReference type="InterPro" id="IPR036085">
    <property type="entry name" value="PAZ_dom_sf"/>
</dbReference>
<keyword evidence="3" id="KW-0804">Transcription</keyword>
<accession>A0ABD2LBM2</accession>
<comment type="similarity">
    <text evidence="1">Belongs to the TBP family.</text>
</comment>
<dbReference type="SUPFAM" id="SSF101690">
    <property type="entry name" value="PAZ domain"/>
    <property type="match status" value="1"/>
</dbReference>
<name>A0ABD2LBM2_9BILA</name>
<dbReference type="SUPFAM" id="SSF55945">
    <property type="entry name" value="TATA-box binding protein-like"/>
    <property type="match status" value="1"/>
</dbReference>
<dbReference type="Pfam" id="PF00352">
    <property type="entry name" value="TBP"/>
    <property type="match status" value="1"/>
</dbReference>
<evidence type="ECO:0000313" key="5">
    <source>
        <dbReference type="Proteomes" id="UP001620626"/>
    </source>
</evidence>
<dbReference type="InterPro" id="IPR012295">
    <property type="entry name" value="TBP_dom_sf"/>
</dbReference>